<dbReference type="OrthoDB" id="9815351at2"/>
<organism evidence="1 2">
    <name type="scientific">Cellulomonas bogoriensis 69B4 = DSM 16987</name>
    <dbReference type="NCBI Taxonomy" id="1386082"/>
    <lineage>
        <taxon>Bacteria</taxon>
        <taxon>Bacillati</taxon>
        <taxon>Actinomycetota</taxon>
        <taxon>Actinomycetes</taxon>
        <taxon>Micrococcales</taxon>
        <taxon>Cellulomonadaceae</taxon>
        <taxon>Cellulomonas</taxon>
    </lineage>
</organism>
<gene>
    <name evidence="1" type="ORF">N869_02130</name>
</gene>
<dbReference type="GO" id="GO:0016757">
    <property type="term" value="F:glycosyltransferase activity"/>
    <property type="evidence" value="ECO:0007669"/>
    <property type="project" value="TreeGrafter"/>
</dbReference>
<dbReference type="Gene3D" id="3.40.50.2000">
    <property type="entry name" value="Glycogen Phosphorylase B"/>
    <property type="match status" value="2"/>
</dbReference>
<evidence type="ECO:0000313" key="1">
    <source>
        <dbReference type="EMBL" id="KGM12021.1"/>
    </source>
</evidence>
<dbReference type="SUPFAM" id="SSF53756">
    <property type="entry name" value="UDP-Glycosyltransferase/glycogen phosphorylase"/>
    <property type="match status" value="1"/>
</dbReference>
<name>A0A0A0BVQ2_9CELL</name>
<evidence type="ECO:0000313" key="2">
    <source>
        <dbReference type="Proteomes" id="UP000054314"/>
    </source>
</evidence>
<keyword evidence="2" id="KW-1185">Reference proteome</keyword>
<comment type="caution">
    <text evidence="1">The sequence shown here is derived from an EMBL/GenBank/DDBJ whole genome shotgun (WGS) entry which is preliminary data.</text>
</comment>
<sequence>MRVLVVTTVHHPQDSRIRHRQIDAMLGAGWQVTYAAPWRGYGVAEEDVQGLRVLDVPRARGRRRLAALGAARRLLAAEAAAHDVVLLHDPELLLALSRRVAAPVVWDVHEDTAAAVLVKPWLPVPVRRVAAAAVRRAERRVESRVGLLLAEHAYQERFRRPHPVVPNTVKVPAEVVEPGGGRVVYVGSVSVVRGARELCELGARLTHLGVGVEVVVVGGADPEATALLRAAHERGVLTWWGFRPSSEAFGHVSGALAGLSLLHDVPNFRHSMPTKVIEYMAHGVPVVTTPLPLAVDLVEGAGAGVVVPFGDVEAVTEAVVALARDPQLRARLGSAGHAAARRDHDWSAHAGTFLEALRCAAGGVRGTGA</sequence>
<dbReference type="EMBL" id="AXCZ01000102">
    <property type="protein sequence ID" value="KGM12021.1"/>
    <property type="molecule type" value="Genomic_DNA"/>
</dbReference>
<dbReference type="AlphaFoldDB" id="A0A0A0BVQ2"/>
<protein>
    <submittedName>
        <fullName evidence="1">Glycosyl transferase</fullName>
    </submittedName>
</protein>
<proteinExistence type="predicted"/>
<dbReference type="PANTHER" id="PTHR12526">
    <property type="entry name" value="GLYCOSYLTRANSFERASE"/>
    <property type="match status" value="1"/>
</dbReference>
<accession>A0A0A0BVQ2</accession>
<dbReference type="Proteomes" id="UP000054314">
    <property type="component" value="Unassembled WGS sequence"/>
</dbReference>
<reference evidence="1 2" key="1">
    <citation type="submission" date="2013-08" db="EMBL/GenBank/DDBJ databases">
        <title>Genome sequencing of Cellulomonas bogoriensis 69B4.</title>
        <authorList>
            <person name="Chen F."/>
            <person name="Li Y."/>
            <person name="Wang G."/>
        </authorList>
    </citation>
    <scope>NUCLEOTIDE SEQUENCE [LARGE SCALE GENOMIC DNA]</scope>
    <source>
        <strain evidence="1 2">69B4</strain>
    </source>
</reference>
<dbReference type="PANTHER" id="PTHR12526:SF636">
    <property type="entry name" value="BLL3647 PROTEIN"/>
    <property type="match status" value="1"/>
</dbReference>
<keyword evidence="1" id="KW-0808">Transferase</keyword>
<dbReference type="Pfam" id="PF13692">
    <property type="entry name" value="Glyco_trans_1_4"/>
    <property type="match status" value="1"/>
</dbReference>